<sequence length="105" mass="12337">MQSYNNHSRISTVSPKLDINRKLRADCHCGKIPECFSQKKMVIPNDVILYNHKYQKKKALLTGLWMEKKLGYSLKTILNHSHRAWCLLDDISRRKYISRSTCITN</sequence>
<proteinExistence type="predicted"/>
<organism evidence="1 2">
    <name type="scientific">Paralvinella palmiformis</name>
    <dbReference type="NCBI Taxonomy" id="53620"/>
    <lineage>
        <taxon>Eukaryota</taxon>
        <taxon>Metazoa</taxon>
        <taxon>Spiralia</taxon>
        <taxon>Lophotrochozoa</taxon>
        <taxon>Annelida</taxon>
        <taxon>Polychaeta</taxon>
        <taxon>Sedentaria</taxon>
        <taxon>Canalipalpata</taxon>
        <taxon>Terebellida</taxon>
        <taxon>Terebelliformia</taxon>
        <taxon>Alvinellidae</taxon>
        <taxon>Paralvinella</taxon>
    </lineage>
</organism>
<keyword evidence="2" id="KW-1185">Reference proteome</keyword>
<dbReference type="Proteomes" id="UP001208570">
    <property type="component" value="Unassembled WGS sequence"/>
</dbReference>
<evidence type="ECO:0000313" key="1">
    <source>
        <dbReference type="EMBL" id="KAK2160000.1"/>
    </source>
</evidence>
<dbReference type="AlphaFoldDB" id="A0AAD9N7S3"/>
<evidence type="ECO:0000313" key="2">
    <source>
        <dbReference type="Proteomes" id="UP001208570"/>
    </source>
</evidence>
<comment type="caution">
    <text evidence="1">The sequence shown here is derived from an EMBL/GenBank/DDBJ whole genome shotgun (WGS) entry which is preliminary data.</text>
</comment>
<gene>
    <name evidence="1" type="ORF">LSH36_142g06005</name>
</gene>
<dbReference type="EMBL" id="JAODUP010000142">
    <property type="protein sequence ID" value="KAK2160000.1"/>
    <property type="molecule type" value="Genomic_DNA"/>
</dbReference>
<protein>
    <submittedName>
        <fullName evidence="1">Uncharacterized protein</fullName>
    </submittedName>
</protein>
<reference evidence="1" key="1">
    <citation type="journal article" date="2023" name="Mol. Biol. Evol.">
        <title>Third-Generation Sequencing Reveals the Adaptive Role of the Epigenome in Three Deep-Sea Polychaetes.</title>
        <authorList>
            <person name="Perez M."/>
            <person name="Aroh O."/>
            <person name="Sun Y."/>
            <person name="Lan Y."/>
            <person name="Juniper S.K."/>
            <person name="Young C.R."/>
            <person name="Angers B."/>
            <person name="Qian P.Y."/>
        </authorList>
    </citation>
    <scope>NUCLEOTIDE SEQUENCE</scope>
    <source>
        <strain evidence="1">P08H-3</strain>
    </source>
</reference>
<accession>A0AAD9N7S3</accession>
<name>A0AAD9N7S3_9ANNE</name>